<feature type="region of interest" description="Disordered" evidence="1">
    <location>
        <begin position="1"/>
        <end position="138"/>
    </location>
</feature>
<dbReference type="AlphaFoldDB" id="A0A9Q1EIK8"/>
<evidence type="ECO:0000313" key="3">
    <source>
        <dbReference type="Proteomes" id="UP001152622"/>
    </source>
</evidence>
<evidence type="ECO:0000256" key="1">
    <source>
        <dbReference type="SAM" id="MobiDB-lite"/>
    </source>
</evidence>
<accession>A0A9Q1EIK8</accession>
<sequence length="213" mass="23617">MIVRIPDSGRHGEQVSKLSVSKESQFGQSCARGPPGWLRGTPRSPWQRGRLHGENVSKQPRLPSGGRQQRRCRQETTVAAAPPGLGPGQRRREPKSIHGKEKGAGPRRRRGETRRLGIPPRSRKSRYARPTRARGVRGHVRSPVWRRNLKKTKNASGPPQYRAGGARLSCEGGRCSGRSPGPGFISKLCRQFLARGRCLRGVCVKLSSELERD</sequence>
<gene>
    <name evidence="2" type="ORF">SKAU_G00362450</name>
</gene>
<dbReference type="Proteomes" id="UP001152622">
    <property type="component" value="Chromosome 17"/>
</dbReference>
<protein>
    <submittedName>
        <fullName evidence="2">Uncharacterized protein</fullName>
    </submittedName>
</protein>
<name>A0A9Q1EIK8_SYNKA</name>
<organism evidence="2 3">
    <name type="scientific">Synaphobranchus kaupii</name>
    <name type="common">Kaup's arrowtooth eel</name>
    <dbReference type="NCBI Taxonomy" id="118154"/>
    <lineage>
        <taxon>Eukaryota</taxon>
        <taxon>Metazoa</taxon>
        <taxon>Chordata</taxon>
        <taxon>Craniata</taxon>
        <taxon>Vertebrata</taxon>
        <taxon>Euteleostomi</taxon>
        <taxon>Actinopterygii</taxon>
        <taxon>Neopterygii</taxon>
        <taxon>Teleostei</taxon>
        <taxon>Anguilliformes</taxon>
        <taxon>Synaphobranchidae</taxon>
        <taxon>Synaphobranchus</taxon>
    </lineage>
</organism>
<dbReference type="EMBL" id="JAINUF010000017">
    <property type="protein sequence ID" value="KAJ8339459.1"/>
    <property type="molecule type" value="Genomic_DNA"/>
</dbReference>
<feature type="compositionally biased region" description="Polar residues" evidence="1">
    <location>
        <begin position="16"/>
        <end position="28"/>
    </location>
</feature>
<proteinExistence type="predicted"/>
<comment type="caution">
    <text evidence="2">The sequence shown here is derived from an EMBL/GenBank/DDBJ whole genome shotgun (WGS) entry which is preliminary data.</text>
</comment>
<reference evidence="2" key="1">
    <citation type="journal article" date="2023" name="Science">
        <title>Genome structures resolve the early diversification of teleost fishes.</title>
        <authorList>
            <person name="Parey E."/>
            <person name="Louis A."/>
            <person name="Montfort J."/>
            <person name="Bouchez O."/>
            <person name="Roques C."/>
            <person name="Iampietro C."/>
            <person name="Lluch J."/>
            <person name="Castinel A."/>
            <person name="Donnadieu C."/>
            <person name="Desvignes T."/>
            <person name="Floi Bucao C."/>
            <person name="Jouanno E."/>
            <person name="Wen M."/>
            <person name="Mejri S."/>
            <person name="Dirks R."/>
            <person name="Jansen H."/>
            <person name="Henkel C."/>
            <person name="Chen W.J."/>
            <person name="Zahm M."/>
            <person name="Cabau C."/>
            <person name="Klopp C."/>
            <person name="Thompson A.W."/>
            <person name="Robinson-Rechavi M."/>
            <person name="Braasch I."/>
            <person name="Lecointre G."/>
            <person name="Bobe J."/>
            <person name="Postlethwait J.H."/>
            <person name="Berthelot C."/>
            <person name="Roest Crollius H."/>
            <person name="Guiguen Y."/>
        </authorList>
    </citation>
    <scope>NUCLEOTIDE SEQUENCE</scope>
    <source>
        <strain evidence="2">WJC10195</strain>
    </source>
</reference>
<feature type="compositionally biased region" description="Basic residues" evidence="1">
    <location>
        <begin position="121"/>
        <end position="138"/>
    </location>
</feature>
<feature type="compositionally biased region" description="Basic and acidic residues" evidence="1">
    <location>
        <begin position="90"/>
        <end position="104"/>
    </location>
</feature>
<keyword evidence="3" id="KW-1185">Reference proteome</keyword>
<evidence type="ECO:0000313" key="2">
    <source>
        <dbReference type="EMBL" id="KAJ8339459.1"/>
    </source>
</evidence>